<dbReference type="STRING" id="252246.SAMN05421799_107151"/>
<evidence type="ECO:0000259" key="11">
    <source>
        <dbReference type="Pfam" id="PF00676"/>
    </source>
</evidence>
<evidence type="ECO:0000256" key="7">
    <source>
        <dbReference type="ARBA" id="ARBA00023317"/>
    </source>
</evidence>
<evidence type="ECO:0000256" key="3">
    <source>
        <dbReference type="ARBA" id="ARBA00012281"/>
    </source>
</evidence>
<evidence type="ECO:0000256" key="4">
    <source>
        <dbReference type="ARBA" id="ARBA00014159"/>
    </source>
</evidence>
<organism evidence="12 13">
    <name type="scientific">Alicyclobacillus vulcanalis</name>
    <dbReference type="NCBI Taxonomy" id="252246"/>
    <lineage>
        <taxon>Bacteria</taxon>
        <taxon>Bacillati</taxon>
        <taxon>Bacillota</taxon>
        <taxon>Bacilli</taxon>
        <taxon>Bacillales</taxon>
        <taxon>Alicyclobacillaceae</taxon>
        <taxon>Alicyclobacillus</taxon>
    </lineage>
</organism>
<dbReference type="EC" id="1.2.4.1" evidence="3 10"/>
<evidence type="ECO:0000256" key="5">
    <source>
        <dbReference type="ARBA" id="ARBA00023002"/>
    </source>
</evidence>
<keyword evidence="7 10" id="KW-0670">Pyruvate</keyword>
<dbReference type="PANTHER" id="PTHR43380">
    <property type="entry name" value="2-OXOISOVALERATE DEHYDROGENASE SUBUNIT ALPHA, MITOCHONDRIAL"/>
    <property type="match status" value="1"/>
</dbReference>
<dbReference type="RefSeq" id="WP_076347510.1">
    <property type="nucleotide sequence ID" value="NZ_FTOO01000007.1"/>
</dbReference>
<evidence type="ECO:0000256" key="1">
    <source>
        <dbReference type="ARBA" id="ARBA00001964"/>
    </source>
</evidence>
<dbReference type="SUPFAM" id="SSF52518">
    <property type="entry name" value="Thiamin diphosphate-binding fold (THDP-binding)"/>
    <property type="match status" value="1"/>
</dbReference>
<evidence type="ECO:0000256" key="2">
    <source>
        <dbReference type="ARBA" id="ARBA00011870"/>
    </source>
</evidence>
<reference evidence="13" key="1">
    <citation type="submission" date="2017-01" db="EMBL/GenBank/DDBJ databases">
        <authorList>
            <person name="Varghese N."/>
            <person name="Submissions S."/>
        </authorList>
    </citation>
    <scope>NUCLEOTIDE SEQUENCE [LARGE SCALE GENOMIC DNA]</scope>
    <source>
        <strain evidence="13">DSM 16176</strain>
    </source>
</reference>
<dbReference type="AlphaFoldDB" id="A0A1N7N908"/>
<comment type="cofactor">
    <cofactor evidence="1 10">
        <name>thiamine diphosphate</name>
        <dbReference type="ChEBI" id="CHEBI:58937"/>
    </cofactor>
</comment>
<proteinExistence type="predicted"/>
<feature type="domain" description="Dehydrogenase E1 component" evidence="11">
    <location>
        <begin position="49"/>
        <end position="333"/>
    </location>
</feature>
<dbReference type="EMBL" id="FTOO01000007">
    <property type="protein sequence ID" value="SIS94748.1"/>
    <property type="molecule type" value="Genomic_DNA"/>
</dbReference>
<dbReference type="PANTHER" id="PTHR43380:SF1">
    <property type="entry name" value="2-OXOISOVALERATE DEHYDROGENASE SUBUNIT ALPHA, MITOCHONDRIAL"/>
    <property type="match status" value="1"/>
</dbReference>
<evidence type="ECO:0000256" key="9">
    <source>
        <dbReference type="ARBA" id="ARBA00051231"/>
    </source>
</evidence>
<keyword evidence="13" id="KW-1185">Reference proteome</keyword>
<evidence type="ECO:0000313" key="12">
    <source>
        <dbReference type="EMBL" id="SIS94748.1"/>
    </source>
</evidence>
<dbReference type="GO" id="GO:0009083">
    <property type="term" value="P:branched-chain amino acid catabolic process"/>
    <property type="evidence" value="ECO:0007669"/>
    <property type="project" value="TreeGrafter"/>
</dbReference>
<dbReference type="InterPro" id="IPR017596">
    <property type="entry name" value="PdhA/BkdA"/>
</dbReference>
<evidence type="ECO:0000313" key="13">
    <source>
        <dbReference type="Proteomes" id="UP000186156"/>
    </source>
</evidence>
<sequence length="370" mass="41122">MLAEHDRAERLLQIAKAEGLYDEIHLLNEDGTLAGAVDDIPTDVMVEMYRHMVFARAFDRKAIALQRQGRIGTYAPYEGQEAAQVASAMALAAEDFVFPSYRDHAATMVLGQAPANVLLYWSGRVEGIKSPEGRHILPPSVPIATHVLHAVGAAFASRYRKERAVSIAYFGDGATSEGDFHEALNFAGVFHLPVIFFCQNNGYAISVPFSRQSASRTIAQRAVAYDIVGVRVDGNDAFAVYRAVREARSRALNGLGPTLIEAVTFRMGAHTTADDPTRYRDQKAVVEAWQKRDPIVRLRLYLESQNLWSDAQEAKLQDEVKARVEAAVDEALSIAPPDMEMMFDHVYAEAPWHLAAEREEYRRTREGVSV</sequence>
<dbReference type="Pfam" id="PF00676">
    <property type="entry name" value="E1_dh"/>
    <property type="match status" value="1"/>
</dbReference>
<name>A0A1N7N908_9BACL</name>
<keyword evidence="6 10" id="KW-0786">Thiamine pyrophosphate</keyword>
<comment type="function">
    <text evidence="8 10">The pyruvate dehydrogenase complex catalyzes the overall conversion of pyruvate to acetyl-CoA and CO(2). It contains multiple copies of three enzymatic components: pyruvate dehydrogenase (E1), dihydrolipoamide acetyltransferase (E2) and lipoamide dehydrogenase (E3).</text>
</comment>
<protein>
    <recommendedName>
        <fullName evidence="4 10">Pyruvate dehydrogenase E1 component subunit alpha</fullName>
        <ecNumber evidence="3 10">1.2.4.1</ecNumber>
    </recommendedName>
</protein>
<comment type="subunit">
    <text evidence="2 10">Heterodimer of an alpha and a beta chain.</text>
</comment>
<dbReference type="GO" id="GO:0004739">
    <property type="term" value="F:pyruvate dehydrogenase (acetyl-transferring) activity"/>
    <property type="evidence" value="ECO:0007669"/>
    <property type="project" value="UniProtKB-UniRule"/>
</dbReference>
<dbReference type="OrthoDB" id="9766715at2"/>
<accession>A0A1N7N908</accession>
<evidence type="ECO:0000256" key="8">
    <source>
        <dbReference type="ARBA" id="ARBA00025211"/>
    </source>
</evidence>
<dbReference type="NCBIfam" id="TIGR03181">
    <property type="entry name" value="PDH_E1_alph_x"/>
    <property type="match status" value="1"/>
</dbReference>
<evidence type="ECO:0000256" key="6">
    <source>
        <dbReference type="ARBA" id="ARBA00023052"/>
    </source>
</evidence>
<comment type="catalytic activity">
    <reaction evidence="9 10">
        <text>N(6)-[(R)-lipoyl]-L-lysyl-[protein] + pyruvate + H(+) = N(6)-[(R)-S(8)-acetyldihydrolipoyl]-L-lysyl-[protein] + CO2</text>
        <dbReference type="Rhea" id="RHEA:19189"/>
        <dbReference type="Rhea" id="RHEA-COMP:10474"/>
        <dbReference type="Rhea" id="RHEA-COMP:10478"/>
        <dbReference type="ChEBI" id="CHEBI:15361"/>
        <dbReference type="ChEBI" id="CHEBI:15378"/>
        <dbReference type="ChEBI" id="CHEBI:16526"/>
        <dbReference type="ChEBI" id="CHEBI:83099"/>
        <dbReference type="ChEBI" id="CHEBI:83111"/>
        <dbReference type="EC" id="1.2.4.1"/>
    </reaction>
</comment>
<keyword evidence="5 10" id="KW-0560">Oxidoreductase</keyword>
<dbReference type="Gene3D" id="3.40.50.970">
    <property type="match status" value="1"/>
</dbReference>
<dbReference type="InterPro" id="IPR029061">
    <property type="entry name" value="THDP-binding"/>
</dbReference>
<gene>
    <name evidence="12" type="ORF">SAMN05421799_107151</name>
</gene>
<evidence type="ECO:0000256" key="10">
    <source>
        <dbReference type="RuleBase" id="RU366007"/>
    </source>
</evidence>
<dbReference type="InterPro" id="IPR050771">
    <property type="entry name" value="Alpha-ketoacid_DH_E1_comp"/>
</dbReference>
<dbReference type="Proteomes" id="UP000186156">
    <property type="component" value="Unassembled WGS sequence"/>
</dbReference>
<dbReference type="CDD" id="cd02000">
    <property type="entry name" value="TPP_E1_PDC_ADC_BCADC"/>
    <property type="match status" value="1"/>
</dbReference>
<dbReference type="InterPro" id="IPR001017">
    <property type="entry name" value="DH_E1"/>
</dbReference>